<organism evidence="1 2">
    <name type="scientific">[Emmonsia] crescens</name>
    <dbReference type="NCBI Taxonomy" id="73230"/>
    <lineage>
        <taxon>Eukaryota</taxon>
        <taxon>Fungi</taxon>
        <taxon>Dikarya</taxon>
        <taxon>Ascomycota</taxon>
        <taxon>Pezizomycotina</taxon>
        <taxon>Eurotiomycetes</taxon>
        <taxon>Eurotiomycetidae</taxon>
        <taxon>Onygenales</taxon>
        <taxon>Ajellomycetaceae</taxon>
        <taxon>Emergomyces</taxon>
    </lineage>
</organism>
<evidence type="ECO:0000313" key="1">
    <source>
        <dbReference type="EMBL" id="PGH30097.1"/>
    </source>
</evidence>
<dbReference type="AlphaFoldDB" id="A0A2B7ZB86"/>
<accession>A0A2B7ZB86</accession>
<sequence length="109" mass="12436">MWANSPDRDERMYTNLEALSIHLLSDWLEEGPQDGNEIRSSLGDTPIQPGPCWLKLGDTDSEDQLSIREFLTLTSEMEINMAIGWMCNIGASSPWIWKQKLKSKGRKKP</sequence>
<reference evidence="1 2" key="1">
    <citation type="submission" date="2017-10" db="EMBL/GenBank/DDBJ databases">
        <title>Comparative genomics in systemic dimorphic fungi from Ajellomycetaceae.</title>
        <authorList>
            <person name="Munoz J.F."/>
            <person name="Mcewen J.G."/>
            <person name="Clay O.K."/>
            <person name="Cuomo C.A."/>
        </authorList>
    </citation>
    <scope>NUCLEOTIDE SEQUENCE [LARGE SCALE GENOMIC DNA]</scope>
    <source>
        <strain evidence="1 2">UAMH4076</strain>
    </source>
</reference>
<keyword evidence="2" id="KW-1185">Reference proteome</keyword>
<evidence type="ECO:0000313" key="2">
    <source>
        <dbReference type="Proteomes" id="UP000226031"/>
    </source>
</evidence>
<comment type="caution">
    <text evidence="1">The sequence shown here is derived from an EMBL/GenBank/DDBJ whole genome shotgun (WGS) entry which is preliminary data.</text>
</comment>
<proteinExistence type="predicted"/>
<dbReference type="Proteomes" id="UP000226031">
    <property type="component" value="Unassembled WGS sequence"/>
</dbReference>
<dbReference type="EMBL" id="PDND01000192">
    <property type="protein sequence ID" value="PGH30097.1"/>
    <property type="molecule type" value="Genomic_DNA"/>
</dbReference>
<protein>
    <submittedName>
        <fullName evidence="1">Uncharacterized protein</fullName>
    </submittedName>
</protein>
<dbReference type="PROSITE" id="PS00018">
    <property type="entry name" value="EF_HAND_1"/>
    <property type="match status" value="1"/>
</dbReference>
<dbReference type="InterPro" id="IPR018247">
    <property type="entry name" value="EF_Hand_1_Ca_BS"/>
</dbReference>
<name>A0A2B7ZB86_9EURO</name>
<gene>
    <name evidence="1" type="ORF">GX50_07159</name>
</gene>